<dbReference type="Proteomes" id="UP001151760">
    <property type="component" value="Unassembled WGS sequence"/>
</dbReference>
<evidence type="ECO:0000256" key="1">
    <source>
        <dbReference type="SAM" id="Coils"/>
    </source>
</evidence>
<keyword evidence="1" id="KW-0175">Coiled coil</keyword>
<sequence length="1106" mass="124664">MGAGVGTFSSAILSAQGYQQRQADMTYILVLDENIDMLRLIIVRLRQRWSRKSDENIQVNKSRIGVLRNPTEIMNQGWRLGGGLQMVKDMVDLLTPEQIFWSNDLIKMKAKALNEQSTASRPIKPLTVYPPNTPTTLVPRVLPTKNKMADENVPAPAPIKSDDQILPFAAWNTNFFRAFTASASVPAIYIQQFWNTLTYEAKIGVYSIELDESQFVLDANLPREALDITPVDQAYQFVSPLSGEAIMDLVNELGYTEVIHFMSRMAVNNLSQPWRAILSMINQCLTGKTSGHDRPKIHNIHQRSTSPFHLAEEDLRLGNLKFIPKGEEDEVFRMLVPNELILNNIRNAPYYNAYLEMVAKHDQKVAAEKEGKKKYASTKQPKPKPAIEKSSKPTPAPKPMVTKEKPSKASTAKPPKPKPAKEKSTKATPLQKAIKGKVTKVRNVKSSFQLVDKPDEEPAHSEPKPEPEQEGAVEEYDMEHAIQMKAIRPLHVVEGKGKAIIAEELGEDVTNQVNLEEKTAELDEDQAGPEFGISRALAGPDPKPPHDEFMAYLYPKVQESLKFLADEHVILEDPLSSTGTLSSMKNLEDAYAIGDQFINDKSTNNEPGKLNVEAEVASMVIVPIYQASSSIPPLSTPVIDLSPPKPASSTTQIPIFTATTTTTKTPLPPPLQQQSTTKSELAKRVAALEKKLLDLEQNNKNLDNTTRNLGSRVYTLELRDLPHKINEAVYENVKEAVQISTGSPSRPLKRLIRRRYERNASPKDPIPNDERPATPEPAWVIPTSHIPNVVNNGANALATTIDISKPLPLSGPPGHVTIQTQFFFNKDLDYLHYGSKGSGQPFSIFKMKAARYHDFGLELLVPKHMWIDDVCTYDISASYAYSRYGYDYLKEIILRRADHQEYTIAKYDFKNLYHSDFKDLNLLLLQGHLNHLPDSDIRFEFKHDYTIIDSPHAVMFPISNNERKIMQFNEIYKFSDGTMTNIMEALDYRVKEYKVNQLNSGKLGYSDVHTLEDPTLILEILSRRFFLRLNLPDHRSVLMGSGGMSMSVQLSQAQDDERPQVDDQRLDLADDLKEPQDHISHSITRHMTKITTSKYKILREESKTTS</sequence>
<protein>
    <recommendedName>
        <fullName evidence="5">Histone deacetylase 14</fullName>
    </recommendedName>
</protein>
<feature type="region of interest" description="Disordered" evidence="2">
    <location>
        <begin position="369"/>
        <end position="472"/>
    </location>
</feature>
<feature type="coiled-coil region" evidence="1">
    <location>
        <begin position="671"/>
        <end position="708"/>
    </location>
</feature>
<evidence type="ECO:0000313" key="4">
    <source>
        <dbReference type="Proteomes" id="UP001151760"/>
    </source>
</evidence>
<organism evidence="3 4">
    <name type="scientific">Tanacetum coccineum</name>
    <dbReference type="NCBI Taxonomy" id="301880"/>
    <lineage>
        <taxon>Eukaryota</taxon>
        <taxon>Viridiplantae</taxon>
        <taxon>Streptophyta</taxon>
        <taxon>Embryophyta</taxon>
        <taxon>Tracheophyta</taxon>
        <taxon>Spermatophyta</taxon>
        <taxon>Magnoliopsida</taxon>
        <taxon>eudicotyledons</taxon>
        <taxon>Gunneridae</taxon>
        <taxon>Pentapetalae</taxon>
        <taxon>asterids</taxon>
        <taxon>campanulids</taxon>
        <taxon>Asterales</taxon>
        <taxon>Asteraceae</taxon>
        <taxon>Asteroideae</taxon>
        <taxon>Anthemideae</taxon>
        <taxon>Anthemidinae</taxon>
        <taxon>Tanacetum</taxon>
    </lineage>
</organism>
<evidence type="ECO:0008006" key="5">
    <source>
        <dbReference type="Google" id="ProtNLM"/>
    </source>
</evidence>
<keyword evidence="4" id="KW-1185">Reference proteome</keyword>
<reference evidence="3" key="1">
    <citation type="journal article" date="2022" name="Int. J. Mol. Sci.">
        <title>Draft Genome of Tanacetum Coccineum: Genomic Comparison of Closely Related Tanacetum-Family Plants.</title>
        <authorList>
            <person name="Yamashiro T."/>
            <person name="Shiraishi A."/>
            <person name="Nakayama K."/>
            <person name="Satake H."/>
        </authorList>
    </citation>
    <scope>NUCLEOTIDE SEQUENCE</scope>
</reference>
<dbReference type="EMBL" id="BQNB010015967">
    <property type="protein sequence ID" value="GJT46228.1"/>
    <property type="molecule type" value="Genomic_DNA"/>
</dbReference>
<proteinExistence type="predicted"/>
<name>A0ABQ5E5V4_9ASTR</name>
<feature type="compositionally biased region" description="Basic and acidic residues" evidence="2">
    <location>
        <begin position="452"/>
        <end position="467"/>
    </location>
</feature>
<evidence type="ECO:0000256" key="2">
    <source>
        <dbReference type="SAM" id="MobiDB-lite"/>
    </source>
</evidence>
<reference evidence="3" key="2">
    <citation type="submission" date="2022-01" db="EMBL/GenBank/DDBJ databases">
        <authorList>
            <person name="Yamashiro T."/>
            <person name="Shiraishi A."/>
            <person name="Satake H."/>
            <person name="Nakayama K."/>
        </authorList>
    </citation>
    <scope>NUCLEOTIDE SEQUENCE</scope>
</reference>
<comment type="caution">
    <text evidence="3">The sequence shown here is derived from an EMBL/GenBank/DDBJ whole genome shotgun (WGS) entry which is preliminary data.</text>
</comment>
<evidence type="ECO:0000313" key="3">
    <source>
        <dbReference type="EMBL" id="GJT46228.1"/>
    </source>
</evidence>
<accession>A0ABQ5E5V4</accession>
<gene>
    <name evidence="3" type="ORF">Tco_0954943</name>
</gene>
<feature type="compositionally biased region" description="Basic residues" evidence="2">
    <location>
        <begin position="434"/>
        <end position="443"/>
    </location>
</feature>